<dbReference type="Pfam" id="PF08457">
    <property type="entry name" value="Sfi1"/>
    <property type="match status" value="1"/>
</dbReference>
<dbReference type="InParanoid" id="A0A165GUZ6"/>
<proteinExistence type="predicted"/>
<gene>
    <name evidence="3" type="ORF">EXIGLDRAFT_648551</name>
</gene>
<feature type="compositionally biased region" description="Basic and acidic residues" evidence="1">
    <location>
        <begin position="926"/>
        <end position="939"/>
    </location>
</feature>
<feature type="region of interest" description="Disordered" evidence="1">
    <location>
        <begin position="820"/>
        <end position="946"/>
    </location>
</feature>
<dbReference type="Proteomes" id="UP000077266">
    <property type="component" value="Unassembled WGS sequence"/>
</dbReference>
<name>A0A165GUZ6_EXIGL</name>
<keyword evidence="4" id="KW-1185">Reference proteome</keyword>
<feature type="region of interest" description="Disordered" evidence="1">
    <location>
        <begin position="124"/>
        <end position="148"/>
    </location>
</feature>
<dbReference type="InterPro" id="IPR013665">
    <property type="entry name" value="Sfi1_dom"/>
</dbReference>
<sequence>MRARGLDPESDVAYYRFLLKLSMLKGNWRDKWNAAKAGFDHQHTASSAGNKTPSSSSVLPDTWKPRAASPTPRPRRVLELVDATATLTPPSSSAVRRWAPPEPAARLLGARSGAQDTKQRLQQLLRTNPAEGSPIPRSAKGKERETYPAPRTAITAKKVVQDEAAADGWREDVLMRRCWDTWRAGFLWIRNTGDQVHAAHGELVVHKCLLEWHKSYLRKQSLMERAAQIDDRNLLRRAMHAWVARCQDNLLRKMRVQEWRMDMRRRMAAVQSARRLRLMAQAFVTWHVIHLGLVWERHQNYTVAKNAFSAWRGHAQAKIAHLESIASQCTEILNHGRLTRFFERWRLERELQSERQQFEEGIGRRLLRQSIHIWREHTASRHEQRRADTVRRRAVLSSAFSKWRAALARNRSREHRAVRWSARSDKLLVISYAYCWIAREREQLLGRVRNARTTREYLGRWMAKLRRKRELEAHADSVARVHAAPLLRGTLAWWRTKLQKQQHAERFCAEYHAVNLMIRAFGKWERTLASRLQAEQQALRLRHQFLARRFLRRWREAVKKRKLRAAWRVMKRRHTQAWFERWLNMAQMNRVSRVLGDRRAMRSALSIWIGRVIALKERELDVQENRDRQLVTFVFDRWRDRFDKIQEDASLLENFVLIRQQKDMRDSFIRWNDAMHQRRYLRQAEEDIADSVALTTVWTFWDKWRERFLEQRLQPLERQFKLQMQTNLRFFFFSRWYSKTSILPAIHFQVTSTKRRTWEKWRAAMAPALQMKQARELDRRTVLIKGFEKWQASYKAALRRRATAKRDWWLPTLHGSSMLSARPSPAAVSPFASSSSPATRFPVPPRRTPPSPSPPARPLTSLPLRPSLSDHIVNTPRRPRSMTAASSGSRPPAVTPTVFSRPLSRVGGIAASVTATSDSDGLWKQLRSERGLRGTRTDSRGGSPAP</sequence>
<protein>
    <recommendedName>
        <fullName evidence="2">Sfi1 spindle body domain-containing protein</fullName>
    </recommendedName>
</protein>
<dbReference type="AlphaFoldDB" id="A0A165GUZ6"/>
<evidence type="ECO:0000256" key="1">
    <source>
        <dbReference type="SAM" id="MobiDB-lite"/>
    </source>
</evidence>
<dbReference type="OrthoDB" id="1933281at2759"/>
<accession>A0A165GUZ6</accession>
<feature type="compositionally biased region" description="Polar residues" evidence="1">
    <location>
        <begin position="44"/>
        <end position="59"/>
    </location>
</feature>
<feature type="compositionally biased region" description="Pro residues" evidence="1">
    <location>
        <begin position="842"/>
        <end position="857"/>
    </location>
</feature>
<dbReference type="EMBL" id="KV426035">
    <property type="protein sequence ID" value="KZV91050.1"/>
    <property type="molecule type" value="Genomic_DNA"/>
</dbReference>
<organism evidence="3 4">
    <name type="scientific">Exidia glandulosa HHB12029</name>
    <dbReference type="NCBI Taxonomy" id="1314781"/>
    <lineage>
        <taxon>Eukaryota</taxon>
        <taxon>Fungi</taxon>
        <taxon>Dikarya</taxon>
        <taxon>Basidiomycota</taxon>
        <taxon>Agaricomycotina</taxon>
        <taxon>Agaricomycetes</taxon>
        <taxon>Auriculariales</taxon>
        <taxon>Exidiaceae</taxon>
        <taxon>Exidia</taxon>
    </lineage>
</organism>
<evidence type="ECO:0000259" key="2">
    <source>
        <dbReference type="Pfam" id="PF08457"/>
    </source>
</evidence>
<feature type="compositionally biased region" description="Low complexity" evidence="1">
    <location>
        <begin position="820"/>
        <end position="841"/>
    </location>
</feature>
<dbReference type="STRING" id="1314781.A0A165GUZ6"/>
<reference evidence="3 4" key="1">
    <citation type="journal article" date="2016" name="Mol. Biol. Evol.">
        <title>Comparative Genomics of Early-Diverging Mushroom-Forming Fungi Provides Insights into the Origins of Lignocellulose Decay Capabilities.</title>
        <authorList>
            <person name="Nagy L.G."/>
            <person name="Riley R."/>
            <person name="Tritt A."/>
            <person name="Adam C."/>
            <person name="Daum C."/>
            <person name="Floudas D."/>
            <person name="Sun H."/>
            <person name="Yadav J.S."/>
            <person name="Pangilinan J."/>
            <person name="Larsson K.H."/>
            <person name="Matsuura K."/>
            <person name="Barry K."/>
            <person name="Labutti K."/>
            <person name="Kuo R."/>
            <person name="Ohm R.A."/>
            <person name="Bhattacharya S.S."/>
            <person name="Shirouzu T."/>
            <person name="Yoshinaga Y."/>
            <person name="Martin F.M."/>
            <person name="Grigoriev I.V."/>
            <person name="Hibbett D.S."/>
        </authorList>
    </citation>
    <scope>NUCLEOTIDE SEQUENCE [LARGE SCALE GENOMIC DNA]</scope>
    <source>
        <strain evidence="3 4">HHB12029</strain>
    </source>
</reference>
<feature type="compositionally biased region" description="Low complexity" evidence="1">
    <location>
        <begin position="858"/>
        <end position="869"/>
    </location>
</feature>
<evidence type="ECO:0000313" key="4">
    <source>
        <dbReference type="Proteomes" id="UP000077266"/>
    </source>
</evidence>
<feature type="region of interest" description="Disordered" evidence="1">
    <location>
        <begin position="43"/>
        <end position="74"/>
    </location>
</feature>
<evidence type="ECO:0000313" key="3">
    <source>
        <dbReference type="EMBL" id="KZV91050.1"/>
    </source>
</evidence>
<feature type="domain" description="Sfi1 spindle body" evidence="2">
    <location>
        <begin position="296"/>
        <end position="572"/>
    </location>
</feature>